<dbReference type="Proteomes" id="UP000030762">
    <property type="component" value="Unassembled WGS sequence"/>
</dbReference>
<dbReference type="EMBL" id="JH767354">
    <property type="protein sequence ID" value="EQC24871.1"/>
    <property type="molecule type" value="Genomic_DNA"/>
</dbReference>
<feature type="compositionally biased region" description="Polar residues" evidence="1">
    <location>
        <begin position="450"/>
        <end position="462"/>
    </location>
</feature>
<evidence type="ECO:0000313" key="3">
    <source>
        <dbReference type="Proteomes" id="UP000030762"/>
    </source>
</evidence>
<feature type="compositionally biased region" description="Gly residues" evidence="1">
    <location>
        <begin position="54"/>
        <end position="67"/>
    </location>
</feature>
<sequence length="564" mass="64300">MTHGFVTGYGRPFIRAVCDCTFEFKMDQQKLKRNLLPRNMNRVDYCEVASDESGGSGSDSDGSGGSDSDGSEQDDHDAHMRRTDASEAKEEGDDCGVLYDSDSDDNDALLKLFRQKVPPTIDRGAKMGAESWSVGQYVVFYMLHKLVSMFVHNGMYNVIAKAFGVVGDEWHAIFEMRYQCIKRSLKHREDEAFEASELNLLLHPGKLTTFKELEKQLPEKNPRSIMREFIRIHAKKTANAMQSRFPKLTRVPKHAKAAQPSDGHTDQVADLSPPQWIDDRAEIKKQRLAMGPKPCPLDKFWYFCDVVNEYKDKLATITKGGGWTLLQDFHLMIAVHVTNTNWDRVEALVNSKDSRWGTTEEKAKQRYKALGHYRVPEGVKLTIAESEWLKKNLAAWPDAYPDKSFDQLIDDIKTTKPEYCKFKKSEFRDWFATAKVAWLLRPLVPANANRGATTEPSLTTANLVRGRNKGAVSPPKTQGPTKKARRRRPRGCNDLAQQALGVFAVYLRFFHTHTEPMFGIERRWDEDMSKVPTPTETSLGKKAKLQQALSKRKRADQLQYQERQ</sequence>
<dbReference type="InParanoid" id="T0PRP5"/>
<feature type="region of interest" description="Disordered" evidence="1">
    <location>
        <begin position="450"/>
        <end position="490"/>
    </location>
</feature>
<feature type="region of interest" description="Disordered" evidence="1">
    <location>
        <begin position="529"/>
        <end position="564"/>
    </location>
</feature>
<dbReference type="VEuPathDB" id="FungiDB:SDRG_17238"/>
<organism evidence="2 3">
    <name type="scientific">Saprolegnia diclina (strain VS20)</name>
    <dbReference type="NCBI Taxonomy" id="1156394"/>
    <lineage>
        <taxon>Eukaryota</taxon>
        <taxon>Sar</taxon>
        <taxon>Stramenopiles</taxon>
        <taxon>Oomycota</taxon>
        <taxon>Saprolegniomycetes</taxon>
        <taxon>Saprolegniales</taxon>
        <taxon>Saprolegniaceae</taxon>
        <taxon>Saprolegnia</taxon>
    </lineage>
</organism>
<feature type="compositionally biased region" description="Basic and acidic residues" evidence="1">
    <location>
        <begin position="76"/>
        <end position="89"/>
    </location>
</feature>
<protein>
    <submittedName>
        <fullName evidence="2">Uncharacterized protein</fullName>
    </submittedName>
</protein>
<feature type="region of interest" description="Disordered" evidence="1">
    <location>
        <begin position="49"/>
        <end position="96"/>
    </location>
</feature>
<accession>T0PRP5</accession>
<reference evidence="2 3" key="1">
    <citation type="submission" date="2012-04" db="EMBL/GenBank/DDBJ databases">
        <title>The Genome Sequence of Saprolegnia declina VS20.</title>
        <authorList>
            <consortium name="The Broad Institute Genome Sequencing Platform"/>
            <person name="Russ C."/>
            <person name="Nusbaum C."/>
            <person name="Tyler B."/>
            <person name="van West P."/>
            <person name="Dieguez-Uribeondo J."/>
            <person name="de Bruijn I."/>
            <person name="Tripathy S."/>
            <person name="Jiang R."/>
            <person name="Young S.K."/>
            <person name="Zeng Q."/>
            <person name="Gargeya S."/>
            <person name="Fitzgerald M."/>
            <person name="Haas B."/>
            <person name="Abouelleil A."/>
            <person name="Alvarado L."/>
            <person name="Arachchi H.M."/>
            <person name="Berlin A."/>
            <person name="Chapman S.B."/>
            <person name="Goldberg J."/>
            <person name="Griggs A."/>
            <person name="Gujja S."/>
            <person name="Hansen M."/>
            <person name="Howarth C."/>
            <person name="Imamovic A."/>
            <person name="Larimer J."/>
            <person name="McCowen C."/>
            <person name="Montmayeur A."/>
            <person name="Murphy C."/>
            <person name="Neiman D."/>
            <person name="Pearson M."/>
            <person name="Priest M."/>
            <person name="Roberts A."/>
            <person name="Saif S."/>
            <person name="Shea T."/>
            <person name="Sisk P."/>
            <person name="Sykes S."/>
            <person name="Wortman J."/>
            <person name="Nusbaum C."/>
            <person name="Birren B."/>
        </authorList>
    </citation>
    <scope>NUCLEOTIDE SEQUENCE [LARGE SCALE GENOMIC DNA]</scope>
    <source>
        <strain evidence="2 3">VS20</strain>
    </source>
</reference>
<evidence type="ECO:0000256" key="1">
    <source>
        <dbReference type="SAM" id="MobiDB-lite"/>
    </source>
</evidence>
<evidence type="ECO:0000313" key="2">
    <source>
        <dbReference type="EMBL" id="EQC24871.1"/>
    </source>
</evidence>
<gene>
    <name evidence="2" type="ORF">SDRG_17238</name>
</gene>
<dbReference type="RefSeq" id="XP_008621700.1">
    <property type="nucleotide sequence ID" value="XM_008623478.1"/>
</dbReference>
<dbReference type="AlphaFoldDB" id="T0PRP5"/>
<dbReference type="GeneID" id="19957965"/>
<proteinExistence type="predicted"/>
<name>T0PRP5_SAPDV</name>
<keyword evidence="3" id="KW-1185">Reference proteome</keyword>